<dbReference type="OrthoDB" id="5554229at2759"/>
<dbReference type="InterPro" id="IPR056924">
    <property type="entry name" value="SH3_Tf2-1"/>
</dbReference>
<organism evidence="3 4">
    <name type="scientific">Coffea arabica</name>
    <name type="common">Arabian coffee</name>
    <dbReference type="NCBI Taxonomy" id="13443"/>
    <lineage>
        <taxon>Eukaryota</taxon>
        <taxon>Viridiplantae</taxon>
        <taxon>Streptophyta</taxon>
        <taxon>Embryophyta</taxon>
        <taxon>Tracheophyta</taxon>
        <taxon>Spermatophyta</taxon>
        <taxon>Magnoliopsida</taxon>
        <taxon>eudicotyledons</taxon>
        <taxon>Gunneridae</taxon>
        <taxon>Pentapetalae</taxon>
        <taxon>asterids</taxon>
        <taxon>lamiids</taxon>
        <taxon>Gentianales</taxon>
        <taxon>Rubiaceae</taxon>
        <taxon>Ixoroideae</taxon>
        <taxon>Gardenieae complex</taxon>
        <taxon>Bertiereae - Coffeeae clade</taxon>
        <taxon>Coffeeae</taxon>
        <taxon>Coffea</taxon>
    </lineage>
</organism>
<keyword evidence="1" id="KW-0175">Coiled coil</keyword>
<dbReference type="InterPro" id="IPR016197">
    <property type="entry name" value="Chromo-like_dom_sf"/>
</dbReference>
<dbReference type="RefSeq" id="XP_027071812.1">
    <property type="nucleotide sequence ID" value="XM_027216011.1"/>
</dbReference>
<accession>A0A6P6T1C2</accession>
<dbReference type="PANTHER" id="PTHR46148:SF52">
    <property type="entry name" value="OS04G0603800 PROTEIN"/>
    <property type="match status" value="1"/>
</dbReference>
<reference evidence="4" key="2">
    <citation type="submission" date="2025-08" db="UniProtKB">
        <authorList>
            <consortium name="RefSeq"/>
        </authorList>
    </citation>
    <scope>IDENTIFICATION</scope>
    <source>
        <tissue evidence="4">Leaves</tissue>
    </source>
</reference>
<dbReference type="AlphaFoldDB" id="A0A6P6T1C2"/>
<evidence type="ECO:0000256" key="1">
    <source>
        <dbReference type="SAM" id="Coils"/>
    </source>
</evidence>
<name>A0A6P6T1C2_COFAR</name>
<dbReference type="Proteomes" id="UP001652660">
    <property type="component" value="Chromosome 6e"/>
</dbReference>
<evidence type="ECO:0000313" key="4">
    <source>
        <dbReference type="RefSeq" id="XP_027071812.1"/>
    </source>
</evidence>
<reference evidence="3" key="1">
    <citation type="journal article" date="2025" name="Foods">
        <title>Unveiling the Microbial Signatures of Arabica Coffee Cherries: Insights into Ripeness Specific Diversity, Functional Traits, and Implications for Quality and Safety.</title>
        <authorList>
            <consortium name="RefSeq"/>
            <person name="Tenea G.N."/>
            <person name="Cifuentes V."/>
            <person name="Reyes P."/>
            <person name="Cevallos-Vallejos M."/>
        </authorList>
    </citation>
    <scope>NUCLEOTIDE SEQUENCE [LARGE SCALE GENOMIC DNA]</scope>
</reference>
<dbReference type="PANTHER" id="PTHR46148">
    <property type="entry name" value="CHROMO DOMAIN-CONTAINING PROTEIN"/>
    <property type="match status" value="1"/>
</dbReference>
<keyword evidence="3" id="KW-1185">Reference proteome</keyword>
<proteinExistence type="predicted"/>
<evidence type="ECO:0000313" key="3">
    <source>
        <dbReference type="Proteomes" id="UP001652660"/>
    </source>
</evidence>
<sequence>MSPFEALYGIPPPQLALGPYTHPKVATVEDHLKDRQKLDELLKRNLQEAQDRMKLYADQKRSARTFSVGDWVYLKLQPHRQTTVELRGNTKLSAKYFGPYQVIQKIRKIAYKLKLPEGSKIHHVFHVSLLKKKVGNNTTPVLQLPNVDEKGHLRVEPMAVLDRRIVKKKNVAAVPWLIHWWDTTPAEAMWEDAERIEREFPEFES</sequence>
<dbReference type="GeneID" id="113696623"/>
<gene>
    <name evidence="4" type="primary">LOC113696623</name>
</gene>
<feature type="coiled-coil region" evidence="1">
    <location>
        <begin position="32"/>
        <end position="59"/>
    </location>
</feature>
<feature type="domain" description="Tf2-1-like SH3-like" evidence="2">
    <location>
        <begin position="69"/>
        <end position="133"/>
    </location>
</feature>
<dbReference type="SUPFAM" id="SSF54160">
    <property type="entry name" value="Chromo domain-like"/>
    <property type="match status" value="1"/>
</dbReference>
<evidence type="ECO:0000259" key="2">
    <source>
        <dbReference type="Pfam" id="PF24626"/>
    </source>
</evidence>
<dbReference type="Pfam" id="PF24626">
    <property type="entry name" value="SH3_Tf2-1"/>
    <property type="match status" value="1"/>
</dbReference>
<protein>
    <recommendedName>
        <fullName evidence="2">Tf2-1-like SH3-like domain-containing protein</fullName>
    </recommendedName>
</protein>